<comment type="caution">
    <text evidence="2">The sequence shown here is derived from an EMBL/GenBank/DDBJ whole genome shotgun (WGS) entry which is preliminary data.</text>
</comment>
<name>A0AAV3ZMF6_9GAST</name>
<dbReference type="AlphaFoldDB" id="A0AAV3ZMF6"/>
<keyword evidence="2" id="KW-0695">RNA-directed DNA polymerase</keyword>
<protein>
    <submittedName>
        <fullName evidence="2">Reverse transcriptase</fullName>
    </submittedName>
</protein>
<proteinExistence type="predicted"/>
<feature type="compositionally biased region" description="Basic and acidic residues" evidence="1">
    <location>
        <begin position="57"/>
        <end position="66"/>
    </location>
</feature>
<accession>A0AAV3ZMF6</accession>
<reference evidence="2 3" key="1">
    <citation type="journal article" date="2021" name="Elife">
        <title>Chloroplast acquisition without the gene transfer in kleptoplastic sea slugs, Plakobranchus ocellatus.</title>
        <authorList>
            <person name="Maeda T."/>
            <person name="Takahashi S."/>
            <person name="Yoshida T."/>
            <person name="Shimamura S."/>
            <person name="Takaki Y."/>
            <person name="Nagai Y."/>
            <person name="Toyoda A."/>
            <person name="Suzuki Y."/>
            <person name="Arimoto A."/>
            <person name="Ishii H."/>
            <person name="Satoh N."/>
            <person name="Nishiyama T."/>
            <person name="Hasebe M."/>
            <person name="Maruyama T."/>
            <person name="Minagawa J."/>
            <person name="Obokata J."/>
            <person name="Shigenobu S."/>
        </authorList>
    </citation>
    <scope>NUCLEOTIDE SEQUENCE [LARGE SCALE GENOMIC DNA]</scope>
</reference>
<keyword evidence="2" id="KW-0808">Transferase</keyword>
<gene>
    <name evidence="2" type="ORF">PoB_002213800</name>
</gene>
<dbReference type="EMBL" id="BLXT01002522">
    <property type="protein sequence ID" value="GFN95632.1"/>
    <property type="molecule type" value="Genomic_DNA"/>
</dbReference>
<dbReference type="Proteomes" id="UP000735302">
    <property type="component" value="Unassembled WGS sequence"/>
</dbReference>
<keyword evidence="2" id="KW-0548">Nucleotidyltransferase</keyword>
<dbReference type="GO" id="GO:0003964">
    <property type="term" value="F:RNA-directed DNA polymerase activity"/>
    <property type="evidence" value="ECO:0007669"/>
    <property type="project" value="UniProtKB-KW"/>
</dbReference>
<sequence>MEVTLRAAKGGASPTDLSGGCYMPSLGAFMDDTTILCSKENEKPQNASSARCSNKLEQNEFKPKKS</sequence>
<evidence type="ECO:0000313" key="2">
    <source>
        <dbReference type="EMBL" id="GFN95632.1"/>
    </source>
</evidence>
<organism evidence="2 3">
    <name type="scientific">Plakobranchus ocellatus</name>
    <dbReference type="NCBI Taxonomy" id="259542"/>
    <lineage>
        <taxon>Eukaryota</taxon>
        <taxon>Metazoa</taxon>
        <taxon>Spiralia</taxon>
        <taxon>Lophotrochozoa</taxon>
        <taxon>Mollusca</taxon>
        <taxon>Gastropoda</taxon>
        <taxon>Heterobranchia</taxon>
        <taxon>Euthyneura</taxon>
        <taxon>Panpulmonata</taxon>
        <taxon>Sacoglossa</taxon>
        <taxon>Placobranchoidea</taxon>
        <taxon>Plakobranchidae</taxon>
        <taxon>Plakobranchus</taxon>
    </lineage>
</organism>
<keyword evidence="3" id="KW-1185">Reference proteome</keyword>
<evidence type="ECO:0000256" key="1">
    <source>
        <dbReference type="SAM" id="MobiDB-lite"/>
    </source>
</evidence>
<evidence type="ECO:0000313" key="3">
    <source>
        <dbReference type="Proteomes" id="UP000735302"/>
    </source>
</evidence>
<feature type="region of interest" description="Disordered" evidence="1">
    <location>
        <begin position="41"/>
        <end position="66"/>
    </location>
</feature>
<feature type="compositionally biased region" description="Polar residues" evidence="1">
    <location>
        <begin position="44"/>
        <end position="56"/>
    </location>
</feature>